<dbReference type="EMBL" id="JBHLUH010000042">
    <property type="protein sequence ID" value="MFC0530328.1"/>
    <property type="molecule type" value="Genomic_DNA"/>
</dbReference>
<dbReference type="Proteomes" id="UP001589867">
    <property type="component" value="Unassembled WGS sequence"/>
</dbReference>
<evidence type="ECO:0000313" key="2">
    <source>
        <dbReference type="EMBL" id="MFC0530328.1"/>
    </source>
</evidence>
<reference evidence="2 3" key="1">
    <citation type="submission" date="2024-09" db="EMBL/GenBank/DDBJ databases">
        <authorList>
            <person name="Sun Q."/>
            <person name="Mori K."/>
        </authorList>
    </citation>
    <scope>NUCLEOTIDE SEQUENCE [LARGE SCALE GENOMIC DNA]</scope>
    <source>
        <strain evidence="2 3">TBRC 3947</strain>
    </source>
</reference>
<feature type="chain" id="PRO_5046948697" description="Secreted protein" evidence="1">
    <location>
        <begin position="32"/>
        <end position="113"/>
    </location>
</feature>
<gene>
    <name evidence="2" type="ORF">ACFFIA_21935</name>
</gene>
<keyword evidence="3" id="KW-1185">Reference proteome</keyword>
<evidence type="ECO:0000313" key="3">
    <source>
        <dbReference type="Proteomes" id="UP001589867"/>
    </source>
</evidence>
<proteinExistence type="predicted"/>
<evidence type="ECO:0008006" key="4">
    <source>
        <dbReference type="Google" id="ProtNLM"/>
    </source>
</evidence>
<accession>A0ABV6M7A5</accession>
<dbReference type="RefSeq" id="WP_377253485.1">
    <property type="nucleotide sequence ID" value="NZ_JBHLUH010000042.1"/>
</dbReference>
<comment type="caution">
    <text evidence="2">The sequence shown here is derived from an EMBL/GenBank/DDBJ whole genome shotgun (WGS) entry which is preliminary data.</text>
</comment>
<keyword evidence="1" id="KW-0732">Signal</keyword>
<sequence length="113" mass="12554">MTSIRKVLRRALVIAVGIVLAVTVAPMPASAHEVNVAYRGTSMKVTSSHRTATICTYGNWQVQGELRLSNGTMVVLIRTQQGCNSKIYSVNVREFRVCSWRYSPARCSSWFTA</sequence>
<feature type="signal peptide" evidence="1">
    <location>
        <begin position="1"/>
        <end position="31"/>
    </location>
</feature>
<name>A0ABV6M7A5_9ACTN</name>
<organism evidence="2 3">
    <name type="scientific">Phytohabitans kaempferiae</name>
    <dbReference type="NCBI Taxonomy" id="1620943"/>
    <lineage>
        <taxon>Bacteria</taxon>
        <taxon>Bacillati</taxon>
        <taxon>Actinomycetota</taxon>
        <taxon>Actinomycetes</taxon>
        <taxon>Micromonosporales</taxon>
        <taxon>Micromonosporaceae</taxon>
    </lineage>
</organism>
<protein>
    <recommendedName>
        <fullName evidence="4">Secreted protein</fullName>
    </recommendedName>
</protein>
<evidence type="ECO:0000256" key="1">
    <source>
        <dbReference type="SAM" id="SignalP"/>
    </source>
</evidence>